<dbReference type="Proteomes" id="UP001302367">
    <property type="component" value="Chromosome 5"/>
</dbReference>
<keyword evidence="3" id="KW-1185">Reference proteome</keyword>
<reference evidence="2 3" key="1">
    <citation type="submission" date="2023-09" db="EMBL/GenBank/DDBJ databases">
        <title>Complete-Gapless Cercospora beticola genome.</title>
        <authorList>
            <person name="Wyatt N.A."/>
            <person name="Spanner R.E."/>
            <person name="Bolton M.D."/>
        </authorList>
    </citation>
    <scope>NUCLEOTIDE SEQUENCE [LARGE SCALE GENOMIC DNA]</scope>
    <source>
        <strain evidence="2">Cb09-40</strain>
    </source>
</reference>
<evidence type="ECO:0000313" key="2">
    <source>
        <dbReference type="EMBL" id="WPB03670.1"/>
    </source>
</evidence>
<name>A0ABZ0NVZ5_CERBT</name>
<accession>A0ABZ0NVZ5</accession>
<dbReference type="EMBL" id="CP134188">
    <property type="protein sequence ID" value="WPB03670.1"/>
    <property type="molecule type" value="Genomic_DNA"/>
</dbReference>
<protein>
    <submittedName>
        <fullName evidence="2">Uncharacterized protein</fullName>
    </submittedName>
</protein>
<evidence type="ECO:0000256" key="1">
    <source>
        <dbReference type="SAM" id="SignalP"/>
    </source>
</evidence>
<proteinExistence type="predicted"/>
<organism evidence="2 3">
    <name type="scientific">Cercospora beticola</name>
    <name type="common">Sugarbeet leaf spot fungus</name>
    <dbReference type="NCBI Taxonomy" id="122368"/>
    <lineage>
        <taxon>Eukaryota</taxon>
        <taxon>Fungi</taxon>
        <taxon>Dikarya</taxon>
        <taxon>Ascomycota</taxon>
        <taxon>Pezizomycotina</taxon>
        <taxon>Dothideomycetes</taxon>
        <taxon>Dothideomycetidae</taxon>
        <taxon>Mycosphaerellales</taxon>
        <taxon>Mycosphaerellaceae</taxon>
        <taxon>Cercospora</taxon>
    </lineage>
</organism>
<sequence>MKYFTLSALLAIAANTATASPINAIDPFLLEQAIEYSLAKRNAEAIGDNHVNFDKTPSLIEPWWNLPHMLIDHQKANNNKRNLKSILHEDNFLDGPGVAPWLRNMGCPKGSVWSQEEYTCTSSQKKNRRDAEPQNFLPYMPTIVFPEGW</sequence>
<keyword evidence="1" id="KW-0732">Signal</keyword>
<dbReference type="GeneID" id="90644463"/>
<feature type="signal peptide" evidence="1">
    <location>
        <begin position="1"/>
        <end position="19"/>
    </location>
</feature>
<feature type="chain" id="PRO_5047431544" evidence="1">
    <location>
        <begin position="20"/>
        <end position="149"/>
    </location>
</feature>
<dbReference type="RefSeq" id="XP_065459119.1">
    <property type="nucleotide sequence ID" value="XM_065603047.1"/>
</dbReference>
<gene>
    <name evidence="2" type="ORF">RHO25_008311</name>
</gene>
<evidence type="ECO:0000313" key="3">
    <source>
        <dbReference type="Proteomes" id="UP001302367"/>
    </source>
</evidence>